<keyword evidence="3" id="KW-1185">Reference proteome</keyword>
<dbReference type="Pfam" id="PF01547">
    <property type="entry name" value="SBP_bac_1"/>
    <property type="match status" value="1"/>
</dbReference>
<protein>
    <submittedName>
        <fullName evidence="2">ABC transporter substrate-binding protein</fullName>
    </submittedName>
</protein>
<dbReference type="Gene3D" id="3.40.190.10">
    <property type="entry name" value="Periplasmic binding protein-like II"/>
    <property type="match status" value="2"/>
</dbReference>
<comment type="caution">
    <text evidence="2">The sequence shown here is derived from an EMBL/GenBank/DDBJ whole genome shotgun (WGS) entry which is preliminary data.</text>
</comment>
<gene>
    <name evidence="2" type="ORF">GCM10009801_34530</name>
</gene>
<evidence type="ECO:0000313" key="2">
    <source>
        <dbReference type="EMBL" id="GAA2077981.1"/>
    </source>
</evidence>
<evidence type="ECO:0000313" key="3">
    <source>
        <dbReference type="Proteomes" id="UP001500016"/>
    </source>
</evidence>
<keyword evidence="1" id="KW-0732">Signal</keyword>
<evidence type="ECO:0000256" key="1">
    <source>
        <dbReference type="SAM" id="SignalP"/>
    </source>
</evidence>
<dbReference type="InterPro" id="IPR006059">
    <property type="entry name" value="SBP"/>
</dbReference>
<accession>A0ABN2VZD6</accession>
<proteinExistence type="predicted"/>
<feature type="chain" id="PRO_5046137121" evidence="1">
    <location>
        <begin position="21"/>
        <end position="447"/>
    </location>
</feature>
<dbReference type="EMBL" id="BAAAPE010000008">
    <property type="protein sequence ID" value="GAA2077981.1"/>
    <property type="molecule type" value="Genomic_DNA"/>
</dbReference>
<organism evidence="2 3">
    <name type="scientific">Streptomyces albiaxialis</name>
    <dbReference type="NCBI Taxonomy" id="329523"/>
    <lineage>
        <taxon>Bacteria</taxon>
        <taxon>Bacillati</taxon>
        <taxon>Actinomycetota</taxon>
        <taxon>Actinomycetes</taxon>
        <taxon>Kitasatosporales</taxon>
        <taxon>Streptomycetaceae</taxon>
        <taxon>Streptomyces</taxon>
    </lineage>
</organism>
<reference evidence="2 3" key="1">
    <citation type="journal article" date="2019" name="Int. J. Syst. Evol. Microbiol.">
        <title>The Global Catalogue of Microorganisms (GCM) 10K type strain sequencing project: providing services to taxonomists for standard genome sequencing and annotation.</title>
        <authorList>
            <consortium name="The Broad Institute Genomics Platform"/>
            <consortium name="The Broad Institute Genome Sequencing Center for Infectious Disease"/>
            <person name="Wu L."/>
            <person name="Ma J."/>
        </authorList>
    </citation>
    <scope>NUCLEOTIDE SEQUENCE [LARGE SCALE GENOMIC DNA]</scope>
    <source>
        <strain evidence="2 3">JCM 15478</strain>
    </source>
</reference>
<dbReference type="Proteomes" id="UP001500016">
    <property type="component" value="Unassembled WGS sequence"/>
</dbReference>
<dbReference type="SUPFAM" id="SSF53850">
    <property type="entry name" value="Periplasmic binding protein-like II"/>
    <property type="match status" value="1"/>
</dbReference>
<name>A0ABN2VZD6_9ACTN</name>
<feature type="signal peptide" evidence="1">
    <location>
        <begin position="1"/>
        <end position="20"/>
    </location>
</feature>
<sequence>MTRAVRALLGVLLLVLTAAAAGCGGTAELGSPEERPVAVLGPWTGDQEEDFRALLDRAGVRYTYQGTAAQREVLLSQVQSGSPPDIALLPGPGELADYARKGHLASLEGLYEPVEYGGEGPWQPVASGTGGSYWVPVKADVKSLVWYRAGGPRPDGSTVGQWCLGMIDDGASGWPGSDWIEDIVLQGYGTGIYERWAGGTLPWTDERIAAAWREWGLLLAQDDGSGGEDGDGRGDRGGGSAARRALLTDHRGKPGAHGLLFGGGRRSCALEHQGTFAPFFYGERASDARFVSSRSLLPGGPYMYEGPERSEVSADFAVLFKSGGGPPGDRRKLLSFLASTRGQRALLKTTGYFSANSTAYPGAPGAERSGERIARRLTGKESERCLDASDVMPPAVRDAFYEEVLRFLTAPAKDPLPRLRAIQSIQRTERARLGLGPGTPWMRGVCT</sequence>
<dbReference type="PROSITE" id="PS51257">
    <property type="entry name" value="PROKAR_LIPOPROTEIN"/>
    <property type="match status" value="1"/>
</dbReference>